<feature type="region of interest" description="Disordered" evidence="1">
    <location>
        <begin position="71"/>
        <end position="97"/>
    </location>
</feature>
<feature type="region of interest" description="Disordered" evidence="1">
    <location>
        <begin position="1"/>
        <end position="28"/>
    </location>
</feature>
<dbReference type="OrthoDB" id="770781at2759"/>
<keyword evidence="2" id="KW-0472">Membrane</keyword>
<reference evidence="3 4" key="1">
    <citation type="journal article" date="2020" name="Nat. Commun.">
        <title>Genome of Tripterygium wilfordii and identification of cytochrome P450 involved in triptolide biosynthesis.</title>
        <authorList>
            <person name="Tu L."/>
            <person name="Su P."/>
            <person name="Zhang Z."/>
            <person name="Gao L."/>
            <person name="Wang J."/>
            <person name="Hu T."/>
            <person name="Zhou J."/>
            <person name="Zhang Y."/>
            <person name="Zhao Y."/>
            <person name="Liu Y."/>
            <person name="Song Y."/>
            <person name="Tong Y."/>
            <person name="Lu Y."/>
            <person name="Yang J."/>
            <person name="Xu C."/>
            <person name="Jia M."/>
            <person name="Peters R.J."/>
            <person name="Huang L."/>
            <person name="Gao W."/>
        </authorList>
    </citation>
    <scope>NUCLEOTIDE SEQUENCE [LARGE SCALE GENOMIC DNA]</scope>
    <source>
        <strain evidence="4">cv. XIE 37</strain>
        <tissue evidence="3">Leaf</tissue>
    </source>
</reference>
<sequence>MNELDSERSTSTQWNTYTNLDPSPSQTGAPWKSFGNSMNAISFGFVATAILISMFLIMAIFEHLFRPNPSFSSPQEVRNTSPESGVPPQKLGDLQTAPTSHASDFSVVMPGQQYPSYIAQPAPLPCPREGICRPSHEHNIVGLC</sequence>
<feature type="compositionally biased region" description="Polar residues" evidence="1">
    <location>
        <begin position="9"/>
        <end position="28"/>
    </location>
</feature>
<dbReference type="Proteomes" id="UP000593562">
    <property type="component" value="Unassembled WGS sequence"/>
</dbReference>
<feature type="compositionally biased region" description="Polar residues" evidence="1">
    <location>
        <begin position="71"/>
        <end position="83"/>
    </location>
</feature>
<evidence type="ECO:0000256" key="1">
    <source>
        <dbReference type="SAM" id="MobiDB-lite"/>
    </source>
</evidence>
<keyword evidence="4" id="KW-1185">Reference proteome</keyword>
<evidence type="ECO:0000313" key="4">
    <source>
        <dbReference type="Proteomes" id="UP000593562"/>
    </source>
</evidence>
<gene>
    <name evidence="3" type="ORF">HS088_TW18G00494</name>
</gene>
<protein>
    <recommendedName>
        <fullName evidence="5">Multidrug resistance protein</fullName>
    </recommendedName>
</protein>
<keyword evidence="2" id="KW-0812">Transmembrane</keyword>
<dbReference type="AlphaFoldDB" id="A0A7J7CCF5"/>
<dbReference type="FunCoup" id="A0A7J7CCF5">
    <property type="interactions" value="347"/>
</dbReference>
<keyword evidence="2" id="KW-1133">Transmembrane helix</keyword>
<proteinExistence type="predicted"/>
<name>A0A7J7CCF5_TRIWF</name>
<dbReference type="PANTHER" id="PTHR33728">
    <property type="entry name" value="CTTNBP 2 AMINO-TERMINAL-LIKE PROTEIN"/>
    <property type="match status" value="1"/>
</dbReference>
<accession>A0A7J7CCF5</accession>
<evidence type="ECO:0000313" key="3">
    <source>
        <dbReference type="EMBL" id="KAF5731809.1"/>
    </source>
</evidence>
<dbReference type="EMBL" id="JAAARO010000018">
    <property type="protein sequence ID" value="KAF5731809.1"/>
    <property type="molecule type" value="Genomic_DNA"/>
</dbReference>
<organism evidence="3 4">
    <name type="scientific">Tripterygium wilfordii</name>
    <name type="common">Thunder God vine</name>
    <dbReference type="NCBI Taxonomy" id="458696"/>
    <lineage>
        <taxon>Eukaryota</taxon>
        <taxon>Viridiplantae</taxon>
        <taxon>Streptophyta</taxon>
        <taxon>Embryophyta</taxon>
        <taxon>Tracheophyta</taxon>
        <taxon>Spermatophyta</taxon>
        <taxon>Magnoliopsida</taxon>
        <taxon>eudicotyledons</taxon>
        <taxon>Gunneridae</taxon>
        <taxon>Pentapetalae</taxon>
        <taxon>rosids</taxon>
        <taxon>fabids</taxon>
        <taxon>Celastrales</taxon>
        <taxon>Celastraceae</taxon>
        <taxon>Tripterygium</taxon>
    </lineage>
</organism>
<comment type="caution">
    <text evidence="3">The sequence shown here is derived from an EMBL/GenBank/DDBJ whole genome shotgun (WGS) entry which is preliminary data.</text>
</comment>
<dbReference type="PANTHER" id="PTHR33728:SF3">
    <property type="entry name" value="MULTIDRUG RESISTANCE PROTEIN"/>
    <property type="match status" value="1"/>
</dbReference>
<feature type="transmembrane region" description="Helical" evidence="2">
    <location>
        <begin position="40"/>
        <end position="61"/>
    </location>
</feature>
<dbReference type="InParanoid" id="A0A7J7CCF5"/>
<evidence type="ECO:0008006" key="5">
    <source>
        <dbReference type="Google" id="ProtNLM"/>
    </source>
</evidence>
<evidence type="ECO:0000256" key="2">
    <source>
        <dbReference type="SAM" id="Phobius"/>
    </source>
</evidence>